<evidence type="ECO:0000256" key="5">
    <source>
        <dbReference type="ARBA" id="ARBA00022517"/>
    </source>
</evidence>
<organism evidence="9">
    <name type="scientific">Timema cristinae</name>
    <name type="common">Walking stick</name>
    <dbReference type="NCBI Taxonomy" id="61476"/>
    <lineage>
        <taxon>Eukaryota</taxon>
        <taxon>Metazoa</taxon>
        <taxon>Ecdysozoa</taxon>
        <taxon>Arthropoda</taxon>
        <taxon>Hexapoda</taxon>
        <taxon>Insecta</taxon>
        <taxon>Pterygota</taxon>
        <taxon>Neoptera</taxon>
        <taxon>Polyneoptera</taxon>
        <taxon>Phasmatodea</taxon>
        <taxon>Timematodea</taxon>
        <taxon>Timematoidea</taxon>
        <taxon>Timematidae</taxon>
        <taxon>Timema</taxon>
    </lineage>
</organism>
<dbReference type="Pfam" id="PF04427">
    <property type="entry name" value="Brix"/>
    <property type="match status" value="1"/>
</dbReference>
<dbReference type="AlphaFoldDB" id="A0A7R9GY17"/>
<dbReference type="GO" id="GO:0005730">
    <property type="term" value="C:nucleolus"/>
    <property type="evidence" value="ECO:0007669"/>
    <property type="project" value="UniProtKB-SubCell"/>
</dbReference>
<dbReference type="InterPro" id="IPR026532">
    <property type="entry name" value="BRX1"/>
</dbReference>
<accession>A0A7R9GY17</accession>
<evidence type="ECO:0000259" key="8">
    <source>
        <dbReference type="PROSITE" id="PS50833"/>
    </source>
</evidence>
<gene>
    <name evidence="9" type="ORF">TCEB3V08_LOCUS6177</name>
</gene>
<feature type="compositionally biased region" description="Basic residues" evidence="7">
    <location>
        <begin position="363"/>
        <end position="384"/>
    </location>
</feature>
<dbReference type="SMART" id="SM00879">
    <property type="entry name" value="Brix"/>
    <property type="match status" value="1"/>
</dbReference>
<evidence type="ECO:0000256" key="7">
    <source>
        <dbReference type="SAM" id="MobiDB-lite"/>
    </source>
</evidence>
<comment type="function">
    <text evidence="1">Required for biogenesis of the 60S ribosomal subunit.</text>
</comment>
<dbReference type="SUPFAM" id="SSF52954">
    <property type="entry name" value="Class II aaRS ABD-related"/>
    <property type="match status" value="1"/>
</dbReference>
<evidence type="ECO:0000313" key="9">
    <source>
        <dbReference type="EMBL" id="CAD7401763.1"/>
    </source>
</evidence>
<dbReference type="PROSITE" id="PS50833">
    <property type="entry name" value="BRIX"/>
    <property type="match status" value="1"/>
</dbReference>
<dbReference type="GO" id="GO:0019843">
    <property type="term" value="F:rRNA binding"/>
    <property type="evidence" value="ECO:0007669"/>
    <property type="project" value="InterPro"/>
</dbReference>
<keyword evidence="5" id="KW-0690">Ribosome biogenesis</keyword>
<evidence type="ECO:0000256" key="1">
    <source>
        <dbReference type="ARBA" id="ARBA00003439"/>
    </source>
</evidence>
<name>A0A7R9GY17_TIMCR</name>
<feature type="region of interest" description="Disordered" evidence="7">
    <location>
        <begin position="352"/>
        <end position="384"/>
    </location>
</feature>
<dbReference type="GO" id="GO:0000027">
    <property type="term" value="P:ribosomal large subunit assembly"/>
    <property type="evidence" value="ECO:0007669"/>
    <property type="project" value="TreeGrafter"/>
</dbReference>
<dbReference type="PANTHER" id="PTHR13634">
    <property type="entry name" value="RIBOSOME BIOGENESIS PROTEIN BRIX"/>
    <property type="match status" value="1"/>
</dbReference>
<evidence type="ECO:0000256" key="4">
    <source>
        <dbReference type="ARBA" id="ARBA00020522"/>
    </source>
</evidence>
<dbReference type="PANTHER" id="PTHR13634:SF0">
    <property type="entry name" value="RIBOSOME BIOGENESIS PROTEIN BRX1 HOMOLOG"/>
    <property type="match status" value="1"/>
</dbReference>
<dbReference type="GO" id="GO:0006364">
    <property type="term" value="P:rRNA processing"/>
    <property type="evidence" value="ECO:0007669"/>
    <property type="project" value="InterPro"/>
</dbReference>
<comment type="similarity">
    <text evidence="3">Belongs to the BRX1 family.</text>
</comment>
<feature type="domain" description="Brix" evidence="8">
    <location>
        <begin position="133"/>
        <end position="277"/>
    </location>
</feature>
<dbReference type="InterPro" id="IPR007109">
    <property type="entry name" value="Brix"/>
</dbReference>
<keyword evidence="6" id="KW-0539">Nucleus</keyword>
<comment type="subcellular location">
    <subcellularLocation>
        <location evidence="2">Nucleus</location>
        <location evidence="2">Nucleolus</location>
    </subcellularLocation>
</comment>
<protein>
    <recommendedName>
        <fullName evidence="4">Ribosome biogenesis protein BRX1 homolog</fullName>
    </recommendedName>
</protein>
<evidence type="ECO:0000256" key="6">
    <source>
        <dbReference type="ARBA" id="ARBA00023242"/>
    </source>
</evidence>
<dbReference type="EMBL" id="OC318390">
    <property type="protein sequence ID" value="CAD7401763.1"/>
    <property type="molecule type" value="Genomic_DNA"/>
</dbReference>
<reference evidence="9" key="1">
    <citation type="submission" date="2020-11" db="EMBL/GenBank/DDBJ databases">
        <authorList>
            <person name="Tran Van P."/>
        </authorList>
    </citation>
    <scope>NUCLEOTIDE SEQUENCE</scope>
</reference>
<evidence type="ECO:0000256" key="2">
    <source>
        <dbReference type="ARBA" id="ARBA00004604"/>
    </source>
</evidence>
<evidence type="ECO:0000256" key="3">
    <source>
        <dbReference type="ARBA" id="ARBA00006369"/>
    </source>
</evidence>
<sequence length="384" mass="43711">MKLAHSVIHQGKAAKGAHVGFPNGRRIEFPSHAGGVTPCPPRVKRIGLNIEEVNPHLRGDRVENNLGKKPSPVHQTEIRTSISPSLGVMVNTNQARQLTTPLRRVPSLLMTTRERGSFEPQSDVLKVKWVNKQRVLVFASRGISHRDRHLMQDIRTLMPHSKPESKMERSENLFVVNEMCEMKNCNKCIMFEGRQKRDLYMWISNVPQGPSAKFLVFGTPNHHPKSQPFTDHVMTFTVLDNRIWFRNFQILSEDGALAEIGPRFVLNPVKIFKGSFGGEALWDNSFYVSPAKYRQQLTKTSAGKYINRLQQKVAYQESKPEHSYNLNPLDEIFTGDALQKAQEIVQDKVVGKKVSLSSDSQGPKKKKKLKARKKFQKKKQQATK</sequence>
<proteinExistence type="inferred from homology"/>